<evidence type="ECO:0000259" key="9">
    <source>
        <dbReference type="Pfam" id="PF12704"/>
    </source>
</evidence>
<dbReference type="Pfam" id="PF12704">
    <property type="entry name" value="MacB_PCD"/>
    <property type="match status" value="1"/>
</dbReference>
<keyword evidence="2" id="KW-1003">Cell membrane</keyword>
<evidence type="ECO:0000256" key="5">
    <source>
        <dbReference type="ARBA" id="ARBA00023136"/>
    </source>
</evidence>
<keyword evidence="4 7" id="KW-1133">Transmembrane helix</keyword>
<feature type="domain" description="ABC3 transporter permease C-terminal" evidence="8">
    <location>
        <begin position="295"/>
        <end position="407"/>
    </location>
</feature>
<feature type="transmembrane region" description="Helical" evidence="7">
    <location>
        <begin position="43"/>
        <end position="63"/>
    </location>
</feature>
<evidence type="ECO:0000256" key="2">
    <source>
        <dbReference type="ARBA" id="ARBA00022475"/>
    </source>
</evidence>
<dbReference type="GO" id="GO:0005886">
    <property type="term" value="C:plasma membrane"/>
    <property type="evidence" value="ECO:0007669"/>
    <property type="project" value="UniProtKB-SubCell"/>
</dbReference>
<comment type="caution">
    <text evidence="10">The sequence shown here is derived from an EMBL/GenBank/DDBJ whole genome shotgun (WGS) entry which is preliminary data.</text>
</comment>
<evidence type="ECO:0000256" key="6">
    <source>
        <dbReference type="ARBA" id="ARBA00038076"/>
    </source>
</evidence>
<proteinExistence type="inferred from homology"/>
<sequence>MAKKNSRLAAYLAHRSRRGTTWLRMRDIMRVSIREVLRKRRRYIGVIAAIALGTAGFITIVTMGRDLKTNFNNDLDMLGGATIINPYFEQDGVERLEWFRDRTLASLAKIPGVLDVTGVLTKPRAITTFQDRIFGFNLVGVDASYWRVFSFNAAAGRLFDAADVAEGARVCVVGTLLARTIFGGDQEALGQILAIDDNLYRVVGVLGGVRAGDRGQFIFLPITTARARVVDISHPYSVYMRCATWDDVAPVAAAVKNVVEANQTTKGLRVNVAWEPLKQVQRIFWWVSLFIYSSIVATLILGGLGIWNIMMAAVVSRTREIGLKKAMGALDNDIFFQFLFESLCVTMTASILGIGLGRLGVEYMSHMLGSRPPEGLFMVCLLAGLTFALVIGVGAGMYPSIRASRMQVVEAMRYE</sequence>
<evidence type="ECO:0000256" key="4">
    <source>
        <dbReference type="ARBA" id="ARBA00022989"/>
    </source>
</evidence>
<dbReference type="EMBL" id="JAAGRQ010000012">
    <property type="protein sequence ID" value="NDY56024.1"/>
    <property type="molecule type" value="Genomic_DNA"/>
</dbReference>
<name>A0A7K3NIJ8_9BACT</name>
<reference evidence="10 11" key="1">
    <citation type="submission" date="2020-02" db="EMBL/GenBank/DDBJ databases">
        <title>Comparative genomics of sulfur disproportionating microorganisms.</title>
        <authorList>
            <person name="Ward L.M."/>
            <person name="Bertran E."/>
            <person name="Johnston D.T."/>
        </authorList>
    </citation>
    <scope>NUCLEOTIDE SEQUENCE [LARGE SCALE GENOMIC DNA]</scope>
    <source>
        <strain evidence="10 11">DSM 3696</strain>
    </source>
</reference>
<organism evidence="10 11">
    <name type="scientific">Desulfolutivibrio sulfodismutans</name>
    <dbReference type="NCBI Taxonomy" id="63561"/>
    <lineage>
        <taxon>Bacteria</taxon>
        <taxon>Pseudomonadati</taxon>
        <taxon>Thermodesulfobacteriota</taxon>
        <taxon>Desulfovibrionia</taxon>
        <taxon>Desulfovibrionales</taxon>
        <taxon>Desulfovibrionaceae</taxon>
        <taxon>Desulfolutivibrio</taxon>
    </lineage>
</organism>
<dbReference type="Proteomes" id="UP000469724">
    <property type="component" value="Unassembled WGS sequence"/>
</dbReference>
<dbReference type="InterPro" id="IPR025857">
    <property type="entry name" value="MacB_PCD"/>
</dbReference>
<comment type="subcellular location">
    <subcellularLocation>
        <location evidence="1">Cell membrane</location>
        <topology evidence="1">Multi-pass membrane protein</topology>
    </subcellularLocation>
</comment>
<keyword evidence="5 7" id="KW-0472">Membrane</keyword>
<keyword evidence="11" id="KW-1185">Reference proteome</keyword>
<evidence type="ECO:0000256" key="3">
    <source>
        <dbReference type="ARBA" id="ARBA00022692"/>
    </source>
</evidence>
<dbReference type="GO" id="GO:0022857">
    <property type="term" value="F:transmembrane transporter activity"/>
    <property type="evidence" value="ECO:0007669"/>
    <property type="project" value="TreeGrafter"/>
</dbReference>
<dbReference type="Pfam" id="PF02687">
    <property type="entry name" value="FtsX"/>
    <property type="match status" value="1"/>
</dbReference>
<dbReference type="PANTHER" id="PTHR30572:SF4">
    <property type="entry name" value="ABC TRANSPORTER PERMEASE YTRF"/>
    <property type="match status" value="1"/>
</dbReference>
<evidence type="ECO:0000313" key="11">
    <source>
        <dbReference type="Proteomes" id="UP000469724"/>
    </source>
</evidence>
<dbReference type="InterPro" id="IPR003838">
    <property type="entry name" value="ABC3_permease_C"/>
</dbReference>
<feature type="transmembrane region" description="Helical" evidence="7">
    <location>
        <begin position="376"/>
        <end position="398"/>
    </location>
</feature>
<gene>
    <name evidence="10" type="ORF">G3N56_04600</name>
</gene>
<feature type="transmembrane region" description="Helical" evidence="7">
    <location>
        <begin position="334"/>
        <end position="356"/>
    </location>
</feature>
<evidence type="ECO:0000313" key="10">
    <source>
        <dbReference type="EMBL" id="NDY56024.1"/>
    </source>
</evidence>
<protein>
    <submittedName>
        <fullName evidence="10">ABC transporter permease</fullName>
    </submittedName>
</protein>
<evidence type="ECO:0000259" key="8">
    <source>
        <dbReference type="Pfam" id="PF02687"/>
    </source>
</evidence>
<evidence type="ECO:0000256" key="7">
    <source>
        <dbReference type="SAM" id="Phobius"/>
    </source>
</evidence>
<accession>A0A7K3NIJ8</accession>
<keyword evidence="3 7" id="KW-0812">Transmembrane</keyword>
<dbReference type="AlphaFoldDB" id="A0A7K3NIJ8"/>
<dbReference type="PANTHER" id="PTHR30572">
    <property type="entry name" value="MEMBRANE COMPONENT OF TRANSPORTER-RELATED"/>
    <property type="match status" value="1"/>
</dbReference>
<dbReference type="InterPro" id="IPR050250">
    <property type="entry name" value="Macrolide_Exporter_MacB"/>
</dbReference>
<feature type="domain" description="MacB-like periplasmic core" evidence="9">
    <location>
        <begin position="47"/>
        <end position="257"/>
    </location>
</feature>
<evidence type="ECO:0000256" key="1">
    <source>
        <dbReference type="ARBA" id="ARBA00004651"/>
    </source>
</evidence>
<feature type="transmembrane region" description="Helical" evidence="7">
    <location>
        <begin position="283"/>
        <end position="313"/>
    </location>
</feature>
<comment type="similarity">
    <text evidence="6">Belongs to the ABC-4 integral membrane protein family.</text>
</comment>